<comment type="caution">
    <text evidence="2">The sequence shown here is derived from an EMBL/GenBank/DDBJ whole genome shotgun (WGS) entry which is preliminary data.</text>
</comment>
<dbReference type="SMART" id="SM01235">
    <property type="entry name" value="Haem_bd"/>
    <property type="match status" value="1"/>
</dbReference>
<dbReference type="Proteomes" id="UP001403385">
    <property type="component" value="Unassembled WGS sequence"/>
</dbReference>
<evidence type="ECO:0000313" key="3">
    <source>
        <dbReference type="Proteomes" id="UP001403385"/>
    </source>
</evidence>
<reference evidence="2 3" key="1">
    <citation type="submission" date="2024-04" db="EMBL/GenBank/DDBJ databases">
        <title>Novel genus in family Flammeovirgaceae.</title>
        <authorList>
            <person name="Nguyen T.H."/>
            <person name="Vuong T.Q."/>
            <person name="Le H."/>
            <person name="Kim S.-G."/>
        </authorList>
    </citation>
    <scope>NUCLEOTIDE SEQUENCE [LARGE SCALE GENOMIC DNA]</scope>
    <source>
        <strain evidence="2 3">JCM 23209</strain>
    </source>
</reference>
<name>A0AAW9S6K7_9BACT</name>
<dbReference type="Pfam" id="PF14376">
    <property type="entry name" value="Haem_bd"/>
    <property type="match status" value="1"/>
</dbReference>
<gene>
    <name evidence="2" type="ORF">AAG747_16385</name>
</gene>
<protein>
    <submittedName>
        <fullName evidence="2">Heme-binding domain-containing protein</fullName>
    </submittedName>
</protein>
<dbReference type="InterPro" id="IPR025992">
    <property type="entry name" value="Haem-bd"/>
</dbReference>
<sequence length="148" mass="17159">MNKKGTTILAIVAILAVMMQFFPIDKTNPVLDPSKDITAIHPVPNDIKLLLQGSCYDCHSNQTAYPWYTSVAPVSWWIKHHINEGREHLNFSTWADYSTERKEHKLEECVEELKEGEMPLESYTWMHGNAKLSPEDRQKLVDWFSNLQ</sequence>
<keyword evidence="3" id="KW-1185">Reference proteome</keyword>
<proteinExistence type="predicted"/>
<organism evidence="2 3">
    <name type="scientific">Rapidithrix thailandica</name>
    <dbReference type="NCBI Taxonomy" id="413964"/>
    <lineage>
        <taxon>Bacteria</taxon>
        <taxon>Pseudomonadati</taxon>
        <taxon>Bacteroidota</taxon>
        <taxon>Cytophagia</taxon>
        <taxon>Cytophagales</taxon>
        <taxon>Flammeovirgaceae</taxon>
        <taxon>Rapidithrix</taxon>
    </lineage>
</organism>
<dbReference type="EMBL" id="JBDKWZ010000009">
    <property type="protein sequence ID" value="MEN7549503.1"/>
    <property type="molecule type" value="Genomic_DNA"/>
</dbReference>
<evidence type="ECO:0000313" key="2">
    <source>
        <dbReference type="EMBL" id="MEN7549503.1"/>
    </source>
</evidence>
<dbReference type="AlphaFoldDB" id="A0AAW9S6K7"/>
<accession>A0AAW9S6K7</accession>
<dbReference type="RefSeq" id="WP_346822282.1">
    <property type="nucleotide sequence ID" value="NZ_JBDKWZ010000009.1"/>
</dbReference>
<feature type="domain" description="Haem-binding" evidence="1">
    <location>
        <begin position="13"/>
        <end position="148"/>
    </location>
</feature>
<evidence type="ECO:0000259" key="1">
    <source>
        <dbReference type="SMART" id="SM01235"/>
    </source>
</evidence>